<sequence>MFISSTLQELAPERRAVRDAVLGLRLIPVMFESAARPHARRDLVEAYVAESHLFVGVYWQSHGSTPGERDGVEAEFDLAGELPKLVYVKEPAPDREPRLAAMLDRIRRDGRISYRTFATPGDLRQLVRDDIALLLSERFEADAGEPAVEQASVPAPATPILGRDAEIEQVGTLLTDPGVRLVTLTGPGGVGKTRLATELATTLAGAYPDGVRFVALSTVTTPDLVGAMMAQALGLRTTAGRPPIDDVQAYLRTRALLLVIDNFEQVASAAPMISTLLAAAPRVTALVTSRAPLRLTGEHTAEVPPLPLPDPESDYSDARTGAVGLFVERARAARQDFALTPETTPAVIEICRRLDGLPLAIELAAAKVRVLSPQTLLARLREGVSTLGGGARDLPVRQRTLRNTIAWSYDLLADPERVLFCRLGVFAGGVDLAAVEALPDSDGLEMLDVLVSNSLVKQELREDQARFRMLDSIREYALGRLRDIGRWHEAHAAYADYFLDLAQRLEPLLGRETSAIARLETEHENLKAAMNWFLDEREWEKAISFGFALWGFWWLHGHVEESARYMNQVADEARGLSEEATARLRVGTGATAFVSGDIDRAESDLAAARVALRALGDEQNAALAAGMLGMIAMRRQHFARARELLEETRRLGERTGADWVRSLYYSQLGLIALRGGDTLTAARIFRDGLETALRSHDRLGTVTNLYSLAATVLIDGDLDAAERHLREGMTFAAEAGDRGSVTVYLAALADLGARRGEYARAVRLTAARRALRTSSAAWLETYVPDWPRGLDGLRALREKLGDQEFTAAWARGSADDLRSAVDFAMAGP</sequence>
<evidence type="ECO:0000259" key="4">
    <source>
        <dbReference type="Pfam" id="PF25872"/>
    </source>
</evidence>
<feature type="domain" description="DUF4062" evidence="2">
    <location>
        <begin position="2"/>
        <end position="77"/>
    </location>
</feature>
<dbReference type="InterPro" id="IPR011990">
    <property type="entry name" value="TPR-like_helical_dom_sf"/>
</dbReference>
<name>A0A3D9ZX68_9ACTN</name>
<dbReference type="AlphaFoldDB" id="A0A3D9ZX68"/>
<dbReference type="InterPro" id="IPR058852">
    <property type="entry name" value="HTH_77"/>
</dbReference>
<proteinExistence type="predicted"/>
<dbReference type="Gene3D" id="1.25.40.10">
    <property type="entry name" value="Tetratricopeptide repeat domain"/>
    <property type="match status" value="1"/>
</dbReference>
<evidence type="ECO:0000313" key="6">
    <source>
        <dbReference type="Proteomes" id="UP000256913"/>
    </source>
</evidence>
<feature type="domain" description="ORC1/DEAH AAA+ ATPase" evidence="3">
    <location>
        <begin position="181"/>
        <end position="276"/>
    </location>
</feature>
<dbReference type="Gene3D" id="3.40.50.300">
    <property type="entry name" value="P-loop containing nucleotide triphosphate hydrolases"/>
    <property type="match status" value="1"/>
</dbReference>
<dbReference type="Pfam" id="PF13401">
    <property type="entry name" value="AAA_22"/>
    <property type="match status" value="1"/>
</dbReference>
<dbReference type="RefSeq" id="WP_203783663.1">
    <property type="nucleotide sequence ID" value="NZ_BONB01000021.1"/>
</dbReference>
<dbReference type="PRINTS" id="PR00364">
    <property type="entry name" value="DISEASERSIST"/>
</dbReference>
<dbReference type="InterPro" id="IPR049945">
    <property type="entry name" value="AAA_22"/>
</dbReference>
<dbReference type="SUPFAM" id="SSF48452">
    <property type="entry name" value="TPR-like"/>
    <property type="match status" value="1"/>
</dbReference>
<dbReference type="GO" id="GO:0016887">
    <property type="term" value="F:ATP hydrolysis activity"/>
    <property type="evidence" value="ECO:0007669"/>
    <property type="project" value="InterPro"/>
</dbReference>
<dbReference type="SUPFAM" id="SSF52540">
    <property type="entry name" value="P-loop containing nucleoside triphosphate hydrolases"/>
    <property type="match status" value="1"/>
</dbReference>
<dbReference type="Pfam" id="PF25872">
    <property type="entry name" value="HTH_77"/>
    <property type="match status" value="1"/>
</dbReference>
<gene>
    <name evidence="5" type="ORF">DFJ67_7897</name>
</gene>
<feature type="domain" description="Winged helix-turn-helix" evidence="4">
    <location>
        <begin position="412"/>
        <end position="481"/>
    </location>
</feature>
<dbReference type="EMBL" id="QUMQ01000001">
    <property type="protein sequence ID" value="REG01808.1"/>
    <property type="molecule type" value="Genomic_DNA"/>
</dbReference>
<organism evidence="5 6">
    <name type="scientific">Asanoa ferruginea</name>
    <dbReference type="NCBI Taxonomy" id="53367"/>
    <lineage>
        <taxon>Bacteria</taxon>
        <taxon>Bacillati</taxon>
        <taxon>Actinomycetota</taxon>
        <taxon>Actinomycetes</taxon>
        <taxon>Micromonosporales</taxon>
        <taxon>Micromonosporaceae</taxon>
        <taxon>Asanoa</taxon>
    </lineage>
</organism>
<reference evidence="5 6" key="1">
    <citation type="submission" date="2018-08" db="EMBL/GenBank/DDBJ databases">
        <title>Sequencing the genomes of 1000 actinobacteria strains.</title>
        <authorList>
            <person name="Klenk H.-P."/>
        </authorList>
    </citation>
    <scope>NUCLEOTIDE SEQUENCE [LARGE SCALE GENOMIC DNA]</scope>
    <source>
        <strain evidence="5 6">DSM 44099</strain>
    </source>
</reference>
<evidence type="ECO:0000259" key="3">
    <source>
        <dbReference type="Pfam" id="PF13401"/>
    </source>
</evidence>
<evidence type="ECO:0000313" key="5">
    <source>
        <dbReference type="EMBL" id="REG01808.1"/>
    </source>
</evidence>
<accession>A0A3D9ZX68</accession>
<dbReference type="InterPro" id="IPR027417">
    <property type="entry name" value="P-loop_NTPase"/>
</dbReference>
<keyword evidence="1" id="KW-0175">Coiled coil</keyword>
<feature type="coiled-coil region" evidence="1">
    <location>
        <begin position="509"/>
        <end position="536"/>
    </location>
</feature>
<dbReference type="InterPro" id="IPR025139">
    <property type="entry name" value="DUF4062"/>
</dbReference>
<evidence type="ECO:0000256" key="1">
    <source>
        <dbReference type="SAM" id="Coils"/>
    </source>
</evidence>
<dbReference type="Pfam" id="PF13271">
    <property type="entry name" value="DUF4062"/>
    <property type="match status" value="1"/>
</dbReference>
<dbReference type="PANTHER" id="PTHR47691">
    <property type="entry name" value="REGULATOR-RELATED"/>
    <property type="match status" value="1"/>
</dbReference>
<evidence type="ECO:0000259" key="2">
    <source>
        <dbReference type="Pfam" id="PF13271"/>
    </source>
</evidence>
<keyword evidence="6" id="KW-1185">Reference proteome</keyword>
<protein>
    <submittedName>
        <fullName evidence="5">Putative ATPase</fullName>
    </submittedName>
</protein>
<dbReference type="PANTHER" id="PTHR47691:SF3">
    <property type="entry name" value="HTH-TYPE TRANSCRIPTIONAL REGULATOR RV0890C-RELATED"/>
    <property type="match status" value="1"/>
</dbReference>
<dbReference type="Proteomes" id="UP000256913">
    <property type="component" value="Unassembled WGS sequence"/>
</dbReference>
<comment type="caution">
    <text evidence="5">The sequence shown here is derived from an EMBL/GenBank/DDBJ whole genome shotgun (WGS) entry which is preliminary data.</text>
</comment>